<accession>A0ABU8NII1</accession>
<dbReference type="InterPro" id="IPR051044">
    <property type="entry name" value="MAG_DAG_Lipase"/>
</dbReference>
<comment type="caution">
    <text evidence="2">The sequence shown here is derived from an EMBL/GenBank/DDBJ whole genome shotgun (WGS) entry which is preliminary data.</text>
</comment>
<dbReference type="PANTHER" id="PTHR11614">
    <property type="entry name" value="PHOSPHOLIPASE-RELATED"/>
    <property type="match status" value="1"/>
</dbReference>
<keyword evidence="2" id="KW-0378">Hydrolase</keyword>
<dbReference type="EMBL" id="JBBEUB010000001">
    <property type="protein sequence ID" value="MEJ2902060.1"/>
    <property type="molecule type" value="Genomic_DNA"/>
</dbReference>
<organism evidence="2 3">
    <name type="scientific">Pedobacter panaciterrae</name>
    <dbReference type="NCBI Taxonomy" id="363849"/>
    <lineage>
        <taxon>Bacteria</taxon>
        <taxon>Pseudomonadati</taxon>
        <taxon>Bacteroidota</taxon>
        <taxon>Sphingobacteriia</taxon>
        <taxon>Sphingobacteriales</taxon>
        <taxon>Sphingobacteriaceae</taxon>
        <taxon>Pedobacter</taxon>
    </lineage>
</organism>
<dbReference type="Proteomes" id="UP001378956">
    <property type="component" value="Unassembled WGS sequence"/>
</dbReference>
<dbReference type="InterPro" id="IPR029058">
    <property type="entry name" value="AB_hydrolase_fold"/>
</dbReference>
<reference evidence="2 3" key="1">
    <citation type="submission" date="2024-03" db="EMBL/GenBank/DDBJ databases">
        <title>Sequence of Lycoming College Course Isolates.</title>
        <authorList>
            <person name="Plotts O."/>
            <person name="Newman J."/>
        </authorList>
    </citation>
    <scope>NUCLEOTIDE SEQUENCE [LARGE SCALE GENOMIC DNA]</scope>
    <source>
        <strain evidence="2 3">CJB-3</strain>
    </source>
</reference>
<dbReference type="SUPFAM" id="SSF53474">
    <property type="entry name" value="alpha/beta-Hydrolases"/>
    <property type="match status" value="1"/>
</dbReference>
<proteinExistence type="predicted"/>
<dbReference type="Pfam" id="PF12146">
    <property type="entry name" value="Hydrolase_4"/>
    <property type="match status" value="1"/>
</dbReference>
<name>A0ABU8NII1_9SPHI</name>
<protein>
    <submittedName>
        <fullName evidence="2">Alpha/beta fold hydrolase</fullName>
    </submittedName>
</protein>
<evidence type="ECO:0000313" key="2">
    <source>
        <dbReference type="EMBL" id="MEJ2902060.1"/>
    </source>
</evidence>
<dbReference type="InterPro" id="IPR022742">
    <property type="entry name" value="Hydrolase_4"/>
</dbReference>
<evidence type="ECO:0000259" key="1">
    <source>
        <dbReference type="Pfam" id="PF12146"/>
    </source>
</evidence>
<keyword evidence="3" id="KW-1185">Reference proteome</keyword>
<dbReference type="GO" id="GO:0016787">
    <property type="term" value="F:hydrolase activity"/>
    <property type="evidence" value="ECO:0007669"/>
    <property type="project" value="UniProtKB-KW"/>
</dbReference>
<sequence>MQTYMIQKEQFTIKGADEKNIFGDTTYDDKNTNIGTIIFVHGFKGFKDWGAHNLIAQWFAKNGYRYVKFNLSHGGVTAQNFNDVTDMEAFADNTFSKELFDVDQVVNYVSTTYPSFPIYLIGHSRGGGLSIIKAANDERIDKLITWSSISDFSSLWKKEQEEEWTKTGKIYVENARTKEKMPLNSTLLADFNEHKEALNIVKAARKIDIPWLILHGDDDVNVKFSVAQELAQNQLNARILKIEGANHVYGASHPYASASLPEHLQQVVEKTLRFIST</sequence>
<evidence type="ECO:0000313" key="3">
    <source>
        <dbReference type="Proteomes" id="UP001378956"/>
    </source>
</evidence>
<feature type="domain" description="Serine aminopeptidase S33" evidence="1">
    <location>
        <begin position="35"/>
        <end position="148"/>
    </location>
</feature>
<dbReference type="RefSeq" id="WP_288879630.1">
    <property type="nucleotide sequence ID" value="NZ_JBBEUB010000001.1"/>
</dbReference>
<gene>
    <name evidence="2" type="ORF">WAE58_06480</name>
</gene>
<dbReference type="Gene3D" id="3.40.50.1820">
    <property type="entry name" value="alpha/beta hydrolase"/>
    <property type="match status" value="1"/>
</dbReference>